<name>A0A852ZAR3_9ACTN</name>
<evidence type="ECO:0000313" key="2">
    <source>
        <dbReference type="EMBL" id="NYH79667.1"/>
    </source>
</evidence>
<gene>
    <name evidence="2" type="ORF">FHR84_003005</name>
</gene>
<keyword evidence="1" id="KW-1133">Transmembrane helix</keyword>
<accession>A0A852ZAR3</accession>
<sequence>MKETWLFVVSLVGMAVSAAAVILQLPSLFHAGEQSSFWGLGILACLTVAFAAGVLYWRPSTSRSNGR</sequence>
<evidence type="ECO:0000256" key="1">
    <source>
        <dbReference type="SAM" id="Phobius"/>
    </source>
</evidence>
<dbReference type="AlphaFoldDB" id="A0A852ZAR3"/>
<proteinExistence type="predicted"/>
<keyword evidence="1" id="KW-0472">Membrane</keyword>
<dbReference type="RefSeq" id="WP_179536062.1">
    <property type="nucleotide sequence ID" value="NZ_JACBYW010000005.1"/>
</dbReference>
<dbReference type="EMBL" id="JACBYW010000005">
    <property type="protein sequence ID" value="NYH79667.1"/>
    <property type="molecule type" value="Genomic_DNA"/>
</dbReference>
<feature type="transmembrane region" description="Helical" evidence="1">
    <location>
        <begin position="36"/>
        <end position="57"/>
    </location>
</feature>
<dbReference type="Proteomes" id="UP000548304">
    <property type="component" value="Unassembled WGS sequence"/>
</dbReference>
<evidence type="ECO:0000313" key="3">
    <source>
        <dbReference type="Proteomes" id="UP000548304"/>
    </source>
</evidence>
<reference evidence="2 3" key="1">
    <citation type="submission" date="2020-07" db="EMBL/GenBank/DDBJ databases">
        <title>Genomic Encyclopedia of Type Strains, Phase III (KMG-III): the genomes of soil and plant-associated and newly described type strains.</title>
        <authorList>
            <person name="Whitman W."/>
        </authorList>
    </citation>
    <scope>NUCLEOTIDE SEQUENCE [LARGE SCALE GENOMIC DNA]</scope>
    <source>
        <strain evidence="2 3">CECT 8576</strain>
    </source>
</reference>
<protein>
    <submittedName>
        <fullName evidence="2">Uncharacterized protein</fullName>
    </submittedName>
</protein>
<organism evidence="2 3">
    <name type="scientific">Actinopolyspora biskrensis</name>
    <dbReference type="NCBI Taxonomy" id="1470178"/>
    <lineage>
        <taxon>Bacteria</taxon>
        <taxon>Bacillati</taxon>
        <taxon>Actinomycetota</taxon>
        <taxon>Actinomycetes</taxon>
        <taxon>Actinopolysporales</taxon>
        <taxon>Actinopolysporaceae</taxon>
        <taxon>Actinopolyspora</taxon>
    </lineage>
</organism>
<keyword evidence="1" id="KW-0812">Transmembrane</keyword>
<keyword evidence="3" id="KW-1185">Reference proteome</keyword>
<comment type="caution">
    <text evidence="2">The sequence shown here is derived from an EMBL/GenBank/DDBJ whole genome shotgun (WGS) entry which is preliminary data.</text>
</comment>